<name>A0A6P4C9I2_ARADU</name>
<reference evidence="3" key="2">
    <citation type="submission" date="2025-08" db="UniProtKB">
        <authorList>
            <consortium name="RefSeq"/>
        </authorList>
    </citation>
    <scope>IDENTIFICATION</scope>
    <source>
        <tissue evidence="3">Whole plant</tissue>
    </source>
</reference>
<accession>A0A6P4C9I2</accession>
<dbReference type="KEGG" id="adu:107470090"/>
<gene>
    <name evidence="3" type="primary">LOC107470090</name>
</gene>
<feature type="region of interest" description="Disordered" evidence="1">
    <location>
        <begin position="1"/>
        <end position="29"/>
    </location>
</feature>
<dbReference type="Pfam" id="PF14223">
    <property type="entry name" value="Retrotran_gag_2"/>
    <property type="match status" value="1"/>
</dbReference>
<evidence type="ECO:0000313" key="2">
    <source>
        <dbReference type="Proteomes" id="UP000515211"/>
    </source>
</evidence>
<dbReference type="PANTHER" id="PTHR34676:SF8">
    <property type="entry name" value="TRANSMEMBRANE PROTEIN"/>
    <property type="match status" value="1"/>
</dbReference>
<organism evidence="2 3">
    <name type="scientific">Arachis duranensis</name>
    <name type="common">Wild peanut</name>
    <dbReference type="NCBI Taxonomy" id="130453"/>
    <lineage>
        <taxon>Eukaryota</taxon>
        <taxon>Viridiplantae</taxon>
        <taxon>Streptophyta</taxon>
        <taxon>Embryophyta</taxon>
        <taxon>Tracheophyta</taxon>
        <taxon>Spermatophyta</taxon>
        <taxon>Magnoliopsida</taxon>
        <taxon>eudicotyledons</taxon>
        <taxon>Gunneridae</taxon>
        <taxon>Pentapetalae</taxon>
        <taxon>rosids</taxon>
        <taxon>fabids</taxon>
        <taxon>Fabales</taxon>
        <taxon>Fabaceae</taxon>
        <taxon>Papilionoideae</taxon>
        <taxon>50 kb inversion clade</taxon>
        <taxon>dalbergioids sensu lato</taxon>
        <taxon>Dalbergieae</taxon>
        <taxon>Pterocarpus clade</taxon>
        <taxon>Arachis</taxon>
    </lineage>
</organism>
<evidence type="ECO:0000313" key="3">
    <source>
        <dbReference type="RefSeq" id="XP_015944949.1"/>
    </source>
</evidence>
<protein>
    <submittedName>
        <fullName evidence="3">Uncharacterized protein LOC107470090</fullName>
    </submittedName>
</protein>
<dbReference type="GeneID" id="107470090"/>
<evidence type="ECO:0000256" key="1">
    <source>
        <dbReference type="SAM" id="MobiDB-lite"/>
    </source>
</evidence>
<keyword evidence="2" id="KW-1185">Reference proteome</keyword>
<dbReference type="AlphaFoldDB" id="A0A6P4C9I2"/>
<dbReference type="PANTHER" id="PTHR34676">
    <property type="entry name" value="DUF4219 DOMAIN-CONTAINING PROTEIN-RELATED"/>
    <property type="match status" value="1"/>
</dbReference>
<dbReference type="RefSeq" id="XP_015944949.1">
    <property type="nucleotide sequence ID" value="XM_016089463.1"/>
</dbReference>
<proteinExistence type="predicted"/>
<reference evidence="2" key="1">
    <citation type="journal article" date="2016" name="Nat. Genet.">
        <title>The genome sequences of Arachis duranensis and Arachis ipaensis, the diploid ancestors of cultivated peanut.</title>
        <authorList>
            <person name="Bertioli D.J."/>
            <person name="Cannon S.B."/>
            <person name="Froenicke L."/>
            <person name="Huang G."/>
            <person name="Farmer A.D."/>
            <person name="Cannon E.K."/>
            <person name="Liu X."/>
            <person name="Gao D."/>
            <person name="Clevenger J."/>
            <person name="Dash S."/>
            <person name="Ren L."/>
            <person name="Moretzsohn M.C."/>
            <person name="Shirasawa K."/>
            <person name="Huang W."/>
            <person name="Vidigal B."/>
            <person name="Abernathy B."/>
            <person name="Chu Y."/>
            <person name="Niederhuth C.E."/>
            <person name="Umale P."/>
            <person name="Araujo A.C."/>
            <person name="Kozik A."/>
            <person name="Kim K.D."/>
            <person name="Burow M.D."/>
            <person name="Varshney R.K."/>
            <person name="Wang X."/>
            <person name="Zhang X."/>
            <person name="Barkley N."/>
            <person name="Guimaraes P.M."/>
            <person name="Isobe S."/>
            <person name="Guo B."/>
            <person name="Liao B."/>
            <person name="Stalker H.T."/>
            <person name="Schmitz R.J."/>
            <person name="Scheffler B.E."/>
            <person name="Leal-Bertioli S.C."/>
            <person name="Xun X."/>
            <person name="Jackson S.A."/>
            <person name="Michelmore R."/>
            <person name="Ozias-Akins P."/>
        </authorList>
    </citation>
    <scope>NUCLEOTIDE SEQUENCE [LARGE SCALE GENOMIC DNA]</scope>
    <source>
        <strain evidence="2">cv. V14167</strain>
    </source>
</reference>
<dbReference type="Proteomes" id="UP000515211">
    <property type="component" value="Chromosome 10"/>
</dbReference>
<sequence>MNGPQLPIKTGTDGVVTPKSEAEWNEVEQNEDDKKNVKLNARAINMLNCAISFEEYRKVLRCKTTKQIWNKLQVTHEGTTQVKQTRIDMLYKEYEMSSIKEGESIDDMFERFSFIINGLDTIGITDSEQVLVRKVLWSLTKE</sequence>